<name>A0AAD7ERN6_9AGAR</name>
<evidence type="ECO:0008006" key="3">
    <source>
        <dbReference type="Google" id="ProtNLM"/>
    </source>
</evidence>
<dbReference type="EMBL" id="JARIHO010000017">
    <property type="protein sequence ID" value="KAJ7348640.1"/>
    <property type="molecule type" value="Genomic_DNA"/>
</dbReference>
<dbReference type="SUPFAM" id="SSF53098">
    <property type="entry name" value="Ribonuclease H-like"/>
    <property type="match status" value="1"/>
</dbReference>
<comment type="caution">
    <text evidence="1">The sequence shown here is derived from an EMBL/GenBank/DDBJ whole genome shotgun (WGS) entry which is preliminary data.</text>
</comment>
<sequence length="154" mass="16598">MQSGSGSHRSKISFDVTIDYGQTAPSAPDALEAWLTSAALLYENDPIGYHLRQCEAAKTAQSLEGEAFSQMCLDYLSAPATSVGVERLFSFSGGTVSKLHNQLSGDSAHAAMMVVEEFETQLAEGWSWKKKRKADIPPDGQAALKVIVVSDNNE</sequence>
<reference evidence="1" key="1">
    <citation type="submission" date="2023-03" db="EMBL/GenBank/DDBJ databases">
        <title>Massive genome expansion in bonnet fungi (Mycena s.s.) driven by repeated elements and novel gene families across ecological guilds.</title>
        <authorList>
            <consortium name="Lawrence Berkeley National Laboratory"/>
            <person name="Harder C.B."/>
            <person name="Miyauchi S."/>
            <person name="Viragh M."/>
            <person name="Kuo A."/>
            <person name="Thoen E."/>
            <person name="Andreopoulos B."/>
            <person name="Lu D."/>
            <person name="Skrede I."/>
            <person name="Drula E."/>
            <person name="Henrissat B."/>
            <person name="Morin E."/>
            <person name="Kohler A."/>
            <person name="Barry K."/>
            <person name="LaButti K."/>
            <person name="Morin E."/>
            <person name="Salamov A."/>
            <person name="Lipzen A."/>
            <person name="Mereny Z."/>
            <person name="Hegedus B."/>
            <person name="Baldrian P."/>
            <person name="Stursova M."/>
            <person name="Weitz H."/>
            <person name="Taylor A."/>
            <person name="Grigoriev I.V."/>
            <person name="Nagy L.G."/>
            <person name="Martin F."/>
            <person name="Kauserud H."/>
        </authorList>
    </citation>
    <scope>NUCLEOTIDE SEQUENCE</scope>
    <source>
        <strain evidence="1">CBHHK002</strain>
    </source>
</reference>
<dbReference type="Proteomes" id="UP001218218">
    <property type="component" value="Unassembled WGS sequence"/>
</dbReference>
<evidence type="ECO:0000313" key="1">
    <source>
        <dbReference type="EMBL" id="KAJ7348640.1"/>
    </source>
</evidence>
<dbReference type="InterPro" id="IPR012337">
    <property type="entry name" value="RNaseH-like_sf"/>
</dbReference>
<proteinExistence type="predicted"/>
<evidence type="ECO:0000313" key="2">
    <source>
        <dbReference type="Proteomes" id="UP001218218"/>
    </source>
</evidence>
<accession>A0AAD7ERN6</accession>
<dbReference type="AlphaFoldDB" id="A0AAD7ERN6"/>
<gene>
    <name evidence="1" type="ORF">DFH08DRAFT_808365</name>
</gene>
<organism evidence="1 2">
    <name type="scientific">Mycena albidolilacea</name>
    <dbReference type="NCBI Taxonomy" id="1033008"/>
    <lineage>
        <taxon>Eukaryota</taxon>
        <taxon>Fungi</taxon>
        <taxon>Dikarya</taxon>
        <taxon>Basidiomycota</taxon>
        <taxon>Agaricomycotina</taxon>
        <taxon>Agaricomycetes</taxon>
        <taxon>Agaricomycetidae</taxon>
        <taxon>Agaricales</taxon>
        <taxon>Marasmiineae</taxon>
        <taxon>Mycenaceae</taxon>
        <taxon>Mycena</taxon>
    </lineage>
</organism>
<keyword evidence="2" id="KW-1185">Reference proteome</keyword>
<protein>
    <recommendedName>
        <fullName evidence="3">HAT C-terminal dimerisation domain-containing protein</fullName>
    </recommendedName>
</protein>